<dbReference type="PANTHER" id="PTHR34011">
    <property type="entry name" value="PHYCOBILISOME 32.1 KDA LINKER POLYPEPTIDE, PHYCOCYANIN-ASSOCIATED, ROD 2-RELATED"/>
    <property type="match status" value="1"/>
</dbReference>
<protein>
    <submittedName>
        <fullName evidence="8">Phycoerythrin beta chain</fullName>
    </submittedName>
</protein>
<feature type="modified residue" description="N4-methylasparagine" evidence="6">
    <location>
        <position position="89"/>
    </location>
</feature>
<keyword evidence="7" id="KW-0605">Phycobilisome</keyword>
<reference evidence="9" key="2">
    <citation type="submission" date="2016-01" db="EMBL/GenBank/DDBJ databases">
        <title>Diatom-associated endosymboitic cyanobacterium lacks core nitrogen metabolism enzymes.</title>
        <authorList>
            <person name="Hilton J.A."/>
            <person name="Foster R.A."/>
            <person name="Tripp H.J."/>
            <person name="Carter B.J."/>
            <person name="Zehr J.P."/>
            <person name="Villareal T.A."/>
        </authorList>
    </citation>
    <scope>NUCLEOTIDE SEQUENCE [LARGE SCALE GENOMIC DNA]</scope>
    <source>
        <strain evidence="9">HH01</strain>
    </source>
</reference>
<proteinExistence type="inferred from homology"/>
<dbReference type="GO" id="GO:0030089">
    <property type="term" value="C:phycobilisome"/>
    <property type="evidence" value="ECO:0007669"/>
    <property type="project" value="UniProtKB-KW"/>
</dbReference>
<sequence length="203" mass="21485">MFSNDAQCRLLFTKESLMLDAFSRAVVSADASTSCIGSNKISELREYLAAANRRLDAVNAIASNASCMVSDAIAGIICENQGLIQAGGNCYPNRRMAACLRDGEIILRYVTYALLAGDASVLDDRCLNGLKETYAALGVPSTSAVRAVQIMKAQATAHIQDSPSEALAGAKLRKMGTTVAEDRCASLVAEASSYFDRVISALS</sequence>
<evidence type="ECO:0000256" key="6">
    <source>
        <dbReference type="PIRSR" id="PIRSR000081-2"/>
    </source>
</evidence>
<feature type="binding site" evidence="5">
    <location>
        <position position="94"/>
    </location>
    <ligand>
        <name>(2R,3E)-phycocyanobilin</name>
        <dbReference type="ChEBI" id="CHEBI:85275"/>
        <label>1</label>
    </ligand>
</feature>
<keyword evidence="7" id="KW-0042">Antenna complex</keyword>
<evidence type="ECO:0000256" key="5">
    <source>
        <dbReference type="PIRSR" id="PIRSR000081-1"/>
    </source>
</evidence>
<dbReference type="PANTHER" id="PTHR34011:SF7">
    <property type="entry name" value="C-PHYCOCYANIN BETA SUBUNIT"/>
    <property type="match status" value="1"/>
</dbReference>
<feature type="binding site" evidence="5">
    <location>
        <begin position="99"/>
        <end position="105"/>
    </location>
    <ligand>
        <name>(2R,3E)-phycocyanobilin</name>
        <dbReference type="ChEBI" id="CHEBI:85275"/>
        <label>1</label>
    </ligand>
</feature>
<dbReference type="EMBL" id="CAIY01000027">
    <property type="protein sequence ID" value="CCH66644.1"/>
    <property type="molecule type" value="Genomic_DNA"/>
</dbReference>
<dbReference type="GO" id="GO:0031676">
    <property type="term" value="C:plasma membrane-derived thylakoid membrane"/>
    <property type="evidence" value="ECO:0007669"/>
    <property type="project" value="UniProtKB-SubCell"/>
</dbReference>
<dbReference type="GO" id="GO:0015979">
    <property type="term" value="P:photosynthesis"/>
    <property type="evidence" value="ECO:0007669"/>
    <property type="project" value="UniProtKB-KW"/>
</dbReference>
<feature type="binding site" evidence="5">
    <location>
        <position position="99"/>
    </location>
    <ligand>
        <name>(2R,3E)-phycocyanobilin</name>
        <dbReference type="ChEBI" id="CHEBI:85275"/>
        <label>1</label>
    </ligand>
</feature>
<evidence type="ECO:0000313" key="8">
    <source>
        <dbReference type="EMBL" id="CCH66644.1"/>
    </source>
</evidence>
<keyword evidence="7" id="KW-0472">Membrane</keyword>
<evidence type="ECO:0000256" key="1">
    <source>
        <dbReference type="ARBA" id="ARBA00004445"/>
    </source>
</evidence>
<feature type="binding site" evidence="5">
    <location>
        <position position="52"/>
    </location>
    <ligand>
        <name>(2R,3E)-phycocyanobilin</name>
        <dbReference type="ChEBI" id="CHEBI:85275"/>
        <label>1</label>
    </ligand>
</feature>
<feature type="binding site" evidence="5">
    <location>
        <position position="56"/>
    </location>
    <ligand>
        <name>(2R,3E)-phycocyanobilin</name>
        <dbReference type="ChEBI" id="CHEBI:85275"/>
        <label>1</label>
    </ligand>
</feature>
<keyword evidence="7" id="KW-0793">Thylakoid</keyword>
<feature type="binding site" evidence="5">
    <location>
        <position position="89"/>
    </location>
    <ligand>
        <name>(2R,3E)-phycocyanobilin</name>
        <dbReference type="ChEBI" id="CHEBI:85275"/>
        <label>1</label>
    </ligand>
</feature>
<keyword evidence="9" id="KW-1185">Reference proteome</keyword>
<comment type="similarity">
    <text evidence="2 7">Belongs to the phycobiliprotein family.</text>
</comment>
<dbReference type="Pfam" id="PF00502">
    <property type="entry name" value="Phycobilisome"/>
    <property type="match status" value="1"/>
</dbReference>
<keyword evidence="3 7" id="KW-0157">Chromophore</keyword>
<evidence type="ECO:0000256" key="3">
    <source>
        <dbReference type="ARBA" id="ARBA00022991"/>
    </source>
</evidence>
<dbReference type="InterPro" id="IPR012128">
    <property type="entry name" value="Phycobilisome_asu/bsu"/>
</dbReference>
<comment type="caution">
    <text evidence="8">The sequence shown here is derived from an EMBL/GenBank/DDBJ whole genome shotgun (WGS) entry which is preliminary data.</text>
</comment>
<comment type="subcellular location">
    <subcellularLocation>
        <location evidence="1 7">Cellular thylakoid membrane</location>
        <topology evidence="1 7">Peripheral membrane protein</topology>
        <orientation evidence="1 7">Cytoplasmic side</orientation>
    </subcellularLocation>
</comment>
<organism evidence="8 9">
    <name type="scientific">Richelia intracellularis HH01</name>
    <dbReference type="NCBI Taxonomy" id="1165094"/>
    <lineage>
        <taxon>Bacteria</taxon>
        <taxon>Bacillati</taxon>
        <taxon>Cyanobacteriota</taxon>
        <taxon>Cyanophyceae</taxon>
        <taxon>Nostocales</taxon>
        <taxon>Nostocaceae</taxon>
        <taxon>Richelia</taxon>
    </lineage>
</organism>
<dbReference type="PIRSF" id="PIRSF000081">
    <property type="entry name" value="Phycocyanin"/>
    <property type="match status" value="1"/>
</dbReference>
<name>M1WQZ2_9NOST</name>
<evidence type="ECO:0000313" key="9">
    <source>
        <dbReference type="Proteomes" id="UP000053051"/>
    </source>
</evidence>
<keyword evidence="7" id="KW-0249">Electron transport</keyword>
<dbReference type="STRING" id="1165094.RINTHH_4890"/>
<dbReference type="InterPro" id="IPR009050">
    <property type="entry name" value="Globin-like_sf"/>
</dbReference>
<reference evidence="8 9" key="1">
    <citation type="submission" date="2012-05" db="EMBL/GenBank/DDBJ databases">
        <authorList>
            <person name="Hilton J."/>
        </authorList>
    </citation>
    <scope>NUCLEOTIDE SEQUENCE [LARGE SCALE GENOMIC DNA]</scope>
    <source>
        <strain evidence="8 9">HH01</strain>
    </source>
</reference>
<accession>M1WQZ2</accession>
<keyword evidence="7" id="KW-0813">Transport</keyword>
<dbReference type="InterPro" id="IPR038719">
    <property type="entry name" value="Phycobilisome_asu/bsu_sf"/>
</dbReference>
<evidence type="ECO:0000256" key="4">
    <source>
        <dbReference type="ARBA" id="ARBA00023307"/>
    </source>
</evidence>
<evidence type="ECO:0000256" key="7">
    <source>
        <dbReference type="RuleBase" id="RU004438"/>
    </source>
</evidence>
<dbReference type="Proteomes" id="UP000053051">
    <property type="component" value="Unassembled WGS sequence"/>
</dbReference>
<keyword evidence="4 7" id="KW-0089">Bile pigment</keyword>
<gene>
    <name evidence="8" type="ORF">RINTHH_4890</name>
</gene>
<dbReference type="SUPFAM" id="SSF46458">
    <property type="entry name" value="Globin-like"/>
    <property type="match status" value="1"/>
</dbReference>
<dbReference type="Gene3D" id="1.10.490.20">
    <property type="entry name" value="Phycocyanins"/>
    <property type="match status" value="1"/>
</dbReference>
<keyword evidence="7" id="KW-0602">Photosynthesis</keyword>
<dbReference type="AlphaFoldDB" id="M1WQZ2"/>
<evidence type="ECO:0000256" key="2">
    <source>
        <dbReference type="ARBA" id="ARBA00008182"/>
    </source>
</evidence>